<evidence type="ECO:0000313" key="1">
    <source>
        <dbReference type="EMBL" id="MPC44642.1"/>
    </source>
</evidence>
<sequence length="67" mass="7277">MLYTRVPAGSCPHLVILVVNIGAVLDELPHDVYVSLAGGSLQRRVPALQSNTRELVTDYTSEVKRAS</sequence>
<proteinExistence type="predicted"/>
<protein>
    <submittedName>
        <fullName evidence="1">Uncharacterized protein</fullName>
    </submittedName>
</protein>
<comment type="caution">
    <text evidence="1">The sequence shown here is derived from an EMBL/GenBank/DDBJ whole genome shotgun (WGS) entry which is preliminary data.</text>
</comment>
<gene>
    <name evidence="1" type="ORF">E2C01_038319</name>
</gene>
<organism evidence="1 2">
    <name type="scientific">Portunus trituberculatus</name>
    <name type="common">Swimming crab</name>
    <name type="synonym">Neptunus trituberculatus</name>
    <dbReference type="NCBI Taxonomy" id="210409"/>
    <lineage>
        <taxon>Eukaryota</taxon>
        <taxon>Metazoa</taxon>
        <taxon>Ecdysozoa</taxon>
        <taxon>Arthropoda</taxon>
        <taxon>Crustacea</taxon>
        <taxon>Multicrustacea</taxon>
        <taxon>Malacostraca</taxon>
        <taxon>Eumalacostraca</taxon>
        <taxon>Eucarida</taxon>
        <taxon>Decapoda</taxon>
        <taxon>Pleocyemata</taxon>
        <taxon>Brachyura</taxon>
        <taxon>Eubrachyura</taxon>
        <taxon>Portunoidea</taxon>
        <taxon>Portunidae</taxon>
        <taxon>Portuninae</taxon>
        <taxon>Portunus</taxon>
    </lineage>
</organism>
<name>A0A5B7FDW1_PORTR</name>
<keyword evidence="2" id="KW-1185">Reference proteome</keyword>
<accession>A0A5B7FDW1</accession>
<dbReference type="AlphaFoldDB" id="A0A5B7FDW1"/>
<reference evidence="1 2" key="1">
    <citation type="submission" date="2019-05" db="EMBL/GenBank/DDBJ databases">
        <title>Another draft genome of Portunus trituberculatus and its Hox gene families provides insights of decapod evolution.</title>
        <authorList>
            <person name="Jeong J.-H."/>
            <person name="Song I."/>
            <person name="Kim S."/>
            <person name="Choi T."/>
            <person name="Kim D."/>
            <person name="Ryu S."/>
            <person name="Kim W."/>
        </authorList>
    </citation>
    <scope>NUCLEOTIDE SEQUENCE [LARGE SCALE GENOMIC DNA]</scope>
    <source>
        <tissue evidence="1">Muscle</tissue>
    </source>
</reference>
<dbReference type="EMBL" id="VSRR010006374">
    <property type="protein sequence ID" value="MPC44642.1"/>
    <property type="molecule type" value="Genomic_DNA"/>
</dbReference>
<evidence type="ECO:0000313" key="2">
    <source>
        <dbReference type="Proteomes" id="UP000324222"/>
    </source>
</evidence>
<dbReference type="Proteomes" id="UP000324222">
    <property type="component" value="Unassembled WGS sequence"/>
</dbReference>